<feature type="region of interest" description="Disordered" evidence="2">
    <location>
        <begin position="728"/>
        <end position="761"/>
    </location>
</feature>
<dbReference type="STRING" id="1081102.A0A167RUH5"/>
<dbReference type="GO" id="GO:0005829">
    <property type="term" value="C:cytosol"/>
    <property type="evidence" value="ECO:0007669"/>
    <property type="project" value="TreeGrafter"/>
</dbReference>
<feature type="compositionally biased region" description="Basic and acidic residues" evidence="2">
    <location>
        <begin position="728"/>
        <end position="739"/>
    </location>
</feature>
<dbReference type="AlphaFoldDB" id="A0A167RUH5"/>
<accession>A0A167RUH5</accession>
<dbReference type="PANTHER" id="PTHR39597:SF1">
    <property type="entry name" value="UBA DOMAIN-CONTAINING PROTEIN RUP1"/>
    <property type="match status" value="1"/>
</dbReference>
<proteinExistence type="predicted"/>
<dbReference type="EMBL" id="AZHD01000011">
    <property type="protein sequence ID" value="OAA58950.1"/>
    <property type="molecule type" value="Genomic_DNA"/>
</dbReference>
<keyword evidence="4" id="KW-1185">Reference proteome</keyword>
<feature type="compositionally biased region" description="Low complexity" evidence="2">
    <location>
        <begin position="863"/>
        <end position="877"/>
    </location>
</feature>
<keyword evidence="1" id="KW-0175">Coiled coil</keyword>
<name>A0A167RUH5_9HYPO</name>
<feature type="compositionally biased region" description="Polar residues" evidence="2">
    <location>
        <begin position="743"/>
        <end position="761"/>
    </location>
</feature>
<feature type="coiled-coil region" evidence="1">
    <location>
        <begin position="573"/>
        <end position="607"/>
    </location>
</feature>
<evidence type="ECO:0000313" key="4">
    <source>
        <dbReference type="Proteomes" id="UP000076874"/>
    </source>
</evidence>
<sequence length="922" mass="102108">MAEPDDAAIAGVCEFTGLDPYFDRELVIAALKDKSGSIEAVVAAFYDDEARFRKTYVWDESSFLGDRDGVNDNPQLPTFNIQAPDEGSVIHGVSPSTLHPSAPSRPPSRTRSRSESPLSKLTDWTAHNVAGAPTSRAQEDTELQRALAESAAMSGLHSPQESGITTNEVATNLPFFGPANREAYDPDQWAMVRTTAEPQEPSPSGRKRTPGTPAFLRYRQPQRNAYLLNAIITILHAIPAARNALLRCGPPSPTYGQNSEWWKGSFIQPAGDGVEAASPALDDGPLPAVSAQPAVSSARDFVEEVHRLIAFLDSTDRAYGTADNLAETELVRGLSGGSPGFDLDCAFFQILRESDVPDVNAALFTEVEVAKVQDVDHCVASDCYAILDIKADCEQLEGGLLNLYNAMDTIYWEDLSGLPPESFEESKMAMISRLGQVQIYRINIDNCQQPLEVPEVVYCDRYMAENRHVALQVQLRLHGICRVLQESEIVRRKIVHYIDKVDNIRRDKSTLSEQALNFDLQKLWQLRAAMFWERHEESRGTPSEFDFCLADVENAEPTTPKETMVYKAIQAEMAVHRKQLIDTNKKLAKLNAERVALRALLDRLRKRNTEPASAENWDPTHRFRLRGVIISSDTFYLCRREETPSQDDGLDKIDQWWKISYDTGELDLVTVAKTTIEAARDAAGKSTTSSILIYGSDAALEADAEPLSDALRTFVRFDNRFFKQELLEETPRERKRMPAEDPTSPSKRQQRSNSIDSLASNRASIGEYSDRDMDDVPLLDKQFAIDEGFDETFDESFGGGFHKDYVEERFAGSSNSGSESAKARDPAQEGFLGTEMVQLAISHSGGSSKTAVKDTQSPHPDDSSSNQTDGSGNSGSDDSIELRAPVQRPGEKLEAQNEIQLMADWDNPEGRYIGLPTASKGS</sequence>
<dbReference type="Proteomes" id="UP000076874">
    <property type="component" value="Unassembled WGS sequence"/>
</dbReference>
<dbReference type="GO" id="GO:0016579">
    <property type="term" value="P:protein deubiquitination"/>
    <property type="evidence" value="ECO:0007669"/>
    <property type="project" value="TreeGrafter"/>
</dbReference>
<reference evidence="3 4" key="1">
    <citation type="journal article" date="2016" name="Genome Biol. Evol.">
        <title>Divergent and convergent evolution of fungal pathogenicity.</title>
        <authorList>
            <person name="Shang Y."/>
            <person name="Xiao G."/>
            <person name="Zheng P."/>
            <person name="Cen K."/>
            <person name="Zhan S."/>
            <person name="Wang C."/>
        </authorList>
    </citation>
    <scope>NUCLEOTIDE SEQUENCE [LARGE SCALE GENOMIC DNA]</scope>
    <source>
        <strain evidence="3 4">RCEF 264</strain>
    </source>
</reference>
<evidence type="ECO:0000256" key="2">
    <source>
        <dbReference type="SAM" id="MobiDB-lite"/>
    </source>
</evidence>
<dbReference type="OrthoDB" id="4489171at2759"/>
<feature type="compositionally biased region" description="Polar residues" evidence="2">
    <location>
        <begin position="844"/>
        <end position="858"/>
    </location>
</feature>
<gene>
    <name evidence="3" type="ORF">SPI_06152</name>
</gene>
<protein>
    <submittedName>
        <fullName evidence="3">Ubiquitin interaction motif protein</fullName>
    </submittedName>
</protein>
<dbReference type="PANTHER" id="PTHR39597">
    <property type="entry name" value="UBA DOMAIN-CONTAINING PROTEIN RUP1"/>
    <property type="match status" value="1"/>
</dbReference>
<organism evidence="3 4">
    <name type="scientific">Niveomyces insectorum RCEF 264</name>
    <dbReference type="NCBI Taxonomy" id="1081102"/>
    <lineage>
        <taxon>Eukaryota</taxon>
        <taxon>Fungi</taxon>
        <taxon>Dikarya</taxon>
        <taxon>Ascomycota</taxon>
        <taxon>Pezizomycotina</taxon>
        <taxon>Sordariomycetes</taxon>
        <taxon>Hypocreomycetidae</taxon>
        <taxon>Hypocreales</taxon>
        <taxon>Cordycipitaceae</taxon>
        <taxon>Niveomyces</taxon>
    </lineage>
</organism>
<evidence type="ECO:0000313" key="3">
    <source>
        <dbReference type="EMBL" id="OAA58950.1"/>
    </source>
</evidence>
<evidence type="ECO:0000256" key="1">
    <source>
        <dbReference type="SAM" id="Coils"/>
    </source>
</evidence>
<feature type="region of interest" description="Disordered" evidence="2">
    <location>
        <begin position="843"/>
        <end position="895"/>
    </location>
</feature>
<dbReference type="GO" id="GO:0005634">
    <property type="term" value="C:nucleus"/>
    <property type="evidence" value="ECO:0007669"/>
    <property type="project" value="TreeGrafter"/>
</dbReference>
<dbReference type="InterPro" id="IPR055335">
    <property type="entry name" value="Ucp6/RUP1"/>
</dbReference>
<comment type="caution">
    <text evidence="3">The sequence shown here is derived from an EMBL/GenBank/DDBJ whole genome shotgun (WGS) entry which is preliminary data.</text>
</comment>
<feature type="region of interest" description="Disordered" evidence="2">
    <location>
        <begin position="85"/>
        <end position="143"/>
    </location>
</feature>